<keyword evidence="3" id="KW-0732">Signal</keyword>
<sequence>MIRRPVSRRGFLRGMAQAGAALPLSALLHRSALAAEGGGVPRALFVFIPDGCAPELWHPSGDTYNFTLPRMTDPLESVRQHCVFLSGLNMYSGGSTHEGGVAKVLTATGDISMDVFIGQYFKDQTPHASIHLGVASNHQNGSGYMSYLGSGQPISPEDNPLSAYERMFGPPGGVEDIENRRKLSVLDAAMGDLNTLQTRLGQAQRQKLELHMESLREVENRILAADQAGAGACSQPDWNREGWTIPEGYNSYPKYHDRDDQFATVGKLQMDLAVQALSCDMTRSLSLQWSHPVSPTHLQPETGASQRHHDSSHFDASNLASAENFVLYKRWFTEQFAYLLRELDAQPEGDGTLLDNTVIFLCSELGHSSRHDHRNMPFVLAGRAGGLETGRALDYSSAHNGDGETHAKLLVSIANAVGIPINSFGYTGHGDGPLQGLYA</sequence>
<dbReference type="PROSITE" id="PS51318">
    <property type="entry name" value="TAT"/>
    <property type="match status" value="1"/>
</dbReference>
<dbReference type="Proteomes" id="UP000251800">
    <property type="component" value="Unassembled WGS sequence"/>
</dbReference>
<dbReference type="Pfam" id="PF07586">
    <property type="entry name" value="HXXSHH"/>
    <property type="match status" value="1"/>
</dbReference>
<evidence type="ECO:0000256" key="2">
    <source>
        <dbReference type="SAM" id="MobiDB-lite"/>
    </source>
</evidence>
<organism evidence="4 5">
    <name type="scientific">Abyssibacter profundi</name>
    <dbReference type="NCBI Taxonomy" id="2182787"/>
    <lineage>
        <taxon>Bacteria</taxon>
        <taxon>Pseudomonadati</taxon>
        <taxon>Pseudomonadota</taxon>
        <taxon>Gammaproteobacteria</taxon>
        <taxon>Chromatiales</taxon>
        <taxon>Oceanococcaceae</taxon>
        <taxon>Abyssibacter</taxon>
    </lineage>
</organism>
<dbReference type="RefSeq" id="WP_109719648.1">
    <property type="nucleotide sequence ID" value="NZ_QEQK01000005.1"/>
</dbReference>
<feature type="region of interest" description="Disordered" evidence="2">
    <location>
        <begin position="292"/>
        <end position="312"/>
    </location>
</feature>
<name>A0A363UM29_9GAMM</name>
<dbReference type="InterPro" id="IPR006311">
    <property type="entry name" value="TAT_signal"/>
</dbReference>
<evidence type="ECO:0000256" key="1">
    <source>
        <dbReference type="SAM" id="Coils"/>
    </source>
</evidence>
<protein>
    <submittedName>
        <fullName evidence="4">Transcriptional initiation protein Tat</fullName>
    </submittedName>
</protein>
<comment type="caution">
    <text evidence="4">The sequence shown here is derived from an EMBL/GenBank/DDBJ whole genome shotgun (WGS) entry which is preliminary data.</text>
</comment>
<dbReference type="InterPro" id="IPR011447">
    <property type="entry name" value="DUF1552"/>
</dbReference>
<accession>A0A363UM29</accession>
<dbReference type="OrthoDB" id="9146593at2"/>
<feature type="chain" id="PRO_5016975811" evidence="3">
    <location>
        <begin position="35"/>
        <end position="439"/>
    </location>
</feature>
<dbReference type="AlphaFoldDB" id="A0A363UM29"/>
<dbReference type="EMBL" id="QEQK01000005">
    <property type="protein sequence ID" value="PWN56454.1"/>
    <property type="molecule type" value="Genomic_DNA"/>
</dbReference>
<evidence type="ECO:0000256" key="3">
    <source>
        <dbReference type="SAM" id="SignalP"/>
    </source>
</evidence>
<feature type="compositionally biased region" description="Polar residues" evidence="2">
    <location>
        <begin position="292"/>
        <end position="305"/>
    </location>
</feature>
<gene>
    <name evidence="4" type="ORF">DEH80_06350</name>
</gene>
<reference evidence="4 5" key="1">
    <citation type="submission" date="2018-05" db="EMBL/GenBank/DDBJ databases">
        <title>Abyssibacter profundi OUC007T gen. nov., sp. nov, a marine bacterium isolated from seawater of the Mariana Trench.</title>
        <authorList>
            <person name="Zhou S."/>
        </authorList>
    </citation>
    <scope>NUCLEOTIDE SEQUENCE [LARGE SCALE GENOMIC DNA]</scope>
    <source>
        <strain evidence="4 5">OUC007</strain>
    </source>
</reference>
<evidence type="ECO:0000313" key="5">
    <source>
        <dbReference type="Proteomes" id="UP000251800"/>
    </source>
</evidence>
<keyword evidence="1" id="KW-0175">Coiled coil</keyword>
<keyword evidence="5" id="KW-1185">Reference proteome</keyword>
<feature type="coiled-coil region" evidence="1">
    <location>
        <begin position="186"/>
        <end position="213"/>
    </location>
</feature>
<proteinExistence type="predicted"/>
<feature type="signal peptide" evidence="3">
    <location>
        <begin position="1"/>
        <end position="34"/>
    </location>
</feature>
<evidence type="ECO:0000313" key="4">
    <source>
        <dbReference type="EMBL" id="PWN56454.1"/>
    </source>
</evidence>